<proteinExistence type="predicted"/>
<sequence>MAKGQQRSNKEVKKPKADKSPPKPISPLAVRPDVVTIVPDRRKKK</sequence>
<reference evidence="2" key="1">
    <citation type="submission" date="2016-10" db="EMBL/GenBank/DDBJ databases">
        <title>Sequence of Gallionella enrichment culture.</title>
        <authorList>
            <person name="Poehlein A."/>
            <person name="Muehling M."/>
            <person name="Daniel R."/>
        </authorList>
    </citation>
    <scope>NUCLEOTIDE SEQUENCE</scope>
</reference>
<organism evidence="2">
    <name type="scientific">mine drainage metagenome</name>
    <dbReference type="NCBI Taxonomy" id="410659"/>
    <lineage>
        <taxon>unclassified sequences</taxon>
        <taxon>metagenomes</taxon>
        <taxon>ecological metagenomes</taxon>
    </lineage>
</organism>
<evidence type="ECO:0000256" key="1">
    <source>
        <dbReference type="SAM" id="MobiDB-lite"/>
    </source>
</evidence>
<dbReference type="AlphaFoldDB" id="A0A1J5Q1I0"/>
<evidence type="ECO:0000313" key="2">
    <source>
        <dbReference type="EMBL" id="OIQ77178.1"/>
    </source>
</evidence>
<comment type="caution">
    <text evidence="2">The sequence shown here is derived from an EMBL/GenBank/DDBJ whole genome shotgun (WGS) entry which is preliminary data.</text>
</comment>
<gene>
    <name evidence="2" type="ORF">GALL_411280</name>
</gene>
<name>A0A1J5Q1I0_9ZZZZ</name>
<dbReference type="EMBL" id="MLJW01001677">
    <property type="protein sequence ID" value="OIQ77178.1"/>
    <property type="molecule type" value="Genomic_DNA"/>
</dbReference>
<feature type="region of interest" description="Disordered" evidence="1">
    <location>
        <begin position="1"/>
        <end position="45"/>
    </location>
</feature>
<feature type="compositionally biased region" description="Basic and acidic residues" evidence="1">
    <location>
        <begin position="8"/>
        <end position="21"/>
    </location>
</feature>
<protein>
    <submittedName>
        <fullName evidence="2">Uncharacterized protein</fullName>
    </submittedName>
</protein>
<accession>A0A1J5Q1I0</accession>